<dbReference type="GO" id="GO:0000155">
    <property type="term" value="F:phosphorelay sensor kinase activity"/>
    <property type="evidence" value="ECO:0007669"/>
    <property type="project" value="InterPro"/>
</dbReference>
<keyword evidence="4" id="KW-0597">Phosphoprotein</keyword>
<evidence type="ECO:0000313" key="14">
    <source>
        <dbReference type="EMBL" id="GGP06117.1"/>
    </source>
</evidence>
<keyword evidence="6 11" id="KW-0812">Transmembrane</keyword>
<comment type="caution">
    <text evidence="14">The sequence shown here is derived from an EMBL/GenBank/DDBJ whole genome shotgun (WGS) entry which is preliminary data.</text>
</comment>
<name>A0A918E5C0_9ACTN</name>
<reference evidence="14" key="1">
    <citation type="journal article" date="2014" name="Int. J. Syst. Evol. Microbiol.">
        <title>Complete genome sequence of Corynebacterium casei LMG S-19264T (=DSM 44701T), isolated from a smear-ripened cheese.</title>
        <authorList>
            <consortium name="US DOE Joint Genome Institute (JGI-PGF)"/>
            <person name="Walter F."/>
            <person name="Albersmeier A."/>
            <person name="Kalinowski J."/>
            <person name="Ruckert C."/>
        </authorList>
    </citation>
    <scope>NUCLEOTIDE SEQUENCE</scope>
    <source>
        <strain evidence="14">CGMCC 4.7430</strain>
    </source>
</reference>
<dbReference type="Pfam" id="PF02518">
    <property type="entry name" value="HATPase_c"/>
    <property type="match status" value="1"/>
</dbReference>
<evidence type="ECO:0000313" key="15">
    <source>
        <dbReference type="Proteomes" id="UP000660745"/>
    </source>
</evidence>
<keyword evidence="8 11" id="KW-1133">Transmembrane helix</keyword>
<dbReference type="RefSeq" id="WP_225277347.1">
    <property type="nucleotide sequence ID" value="NZ_BMNK01000004.1"/>
</dbReference>
<evidence type="ECO:0000256" key="9">
    <source>
        <dbReference type="ARBA" id="ARBA00023012"/>
    </source>
</evidence>
<evidence type="ECO:0000256" key="5">
    <source>
        <dbReference type="ARBA" id="ARBA00022679"/>
    </source>
</evidence>
<feature type="transmembrane region" description="Helical" evidence="11">
    <location>
        <begin position="149"/>
        <end position="174"/>
    </location>
</feature>
<dbReference type="InterPro" id="IPR036097">
    <property type="entry name" value="HisK_dim/P_sf"/>
</dbReference>
<evidence type="ECO:0000256" key="8">
    <source>
        <dbReference type="ARBA" id="ARBA00022989"/>
    </source>
</evidence>
<evidence type="ECO:0000256" key="11">
    <source>
        <dbReference type="SAM" id="Phobius"/>
    </source>
</evidence>
<feature type="domain" description="Histidine kinase" evidence="12">
    <location>
        <begin position="242"/>
        <end position="448"/>
    </location>
</feature>
<dbReference type="InterPro" id="IPR036890">
    <property type="entry name" value="HATPase_C_sf"/>
</dbReference>
<keyword evidence="5" id="KW-0808">Transferase</keyword>
<evidence type="ECO:0000259" key="13">
    <source>
        <dbReference type="PROSITE" id="PS50885"/>
    </source>
</evidence>
<evidence type="ECO:0000256" key="3">
    <source>
        <dbReference type="ARBA" id="ARBA00012438"/>
    </source>
</evidence>
<evidence type="ECO:0000256" key="6">
    <source>
        <dbReference type="ARBA" id="ARBA00022692"/>
    </source>
</evidence>
<keyword evidence="15" id="KW-1185">Reference proteome</keyword>
<dbReference type="PANTHER" id="PTHR45436:SF5">
    <property type="entry name" value="SENSOR HISTIDINE KINASE TRCS"/>
    <property type="match status" value="1"/>
</dbReference>
<feature type="domain" description="HAMP" evidence="13">
    <location>
        <begin position="181"/>
        <end position="234"/>
    </location>
</feature>
<protein>
    <recommendedName>
        <fullName evidence="3">histidine kinase</fullName>
        <ecNumber evidence="3">2.7.13.3</ecNumber>
    </recommendedName>
</protein>
<comment type="subcellular location">
    <subcellularLocation>
        <location evidence="2">Cell membrane</location>
    </subcellularLocation>
</comment>
<sequence length="448" mass="48405">MVSLRRDLSVRTRMTLLSCVVMTLLCTALSGVILMSAHGHATDDRSDRILLADVHTVRQILRDPLPSVLPDHRIAVLQVVAPDGRIVAANARMLGHPRVASFTPRGQSVRADQIICDLPRFPHRCLMVVAVKIDRPGGEWLIYGADPVVAWYVDLSLLAALLLGSMLLIGATAIGAYRTVSRTLDPVDAISAELAEIASTDLGRRVPVPEHRDEIWTLADTANRTLARLEATVEQQRRFASDASHDLRSPLTAIRTQVEESLLHPDQAHWPATARAVLAGVDRLEAIVSDLLTLARLESGAGRADDRLDLSELAGSELARRAPLTGVEADLRPGVLVRGDRLELARLLTNLVDNAARHATSTVTVSVRREGDTAVLEVTDDGPGIPPGQREIVFQRFARLDAARSKDKGGTGLGLAIARESARRHGGELNVEDSASGARLVLRIPLAS</sequence>
<dbReference type="CDD" id="cd00082">
    <property type="entry name" value="HisKA"/>
    <property type="match status" value="1"/>
</dbReference>
<dbReference type="EC" id="2.7.13.3" evidence="3"/>
<reference evidence="14" key="2">
    <citation type="submission" date="2020-09" db="EMBL/GenBank/DDBJ databases">
        <authorList>
            <person name="Sun Q."/>
            <person name="Zhou Y."/>
        </authorList>
    </citation>
    <scope>NUCLEOTIDE SEQUENCE</scope>
    <source>
        <strain evidence="14">CGMCC 4.7430</strain>
    </source>
</reference>
<evidence type="ECO:0000256" key="7">
    <source>
        <dbReference type="ARBA" id="ARBA00022777"/>
    </source>
</evidence>
<dbReference type="SUPFAM" id="SSF47384">
    <property type="entry name" value="Homodimeric domain of signal transducing histidine kinase"/>
    <property type="match status" value="1"/>
</dbReference>
<dbReference type="Gene3D" id="3.30.565.10">
    <property type="entry name" value="Histidine kinase-like ATPase, C-terminal domain"/>
    <property type="match status" value="1"/>
</dbReference>
<keyword evidence="9" id="KW-0902">Two-component regulatory system</keyword>
<gene>
    <name evidence="14" type="ORF">GCM10012278_28230</name>
</gene>
<dbReference type="Proteomes" id="UP000660745">
    <property type="component" value="Unassembled WGS sequence"/>
</dbReference>
<dbReference type="InterPro" id="IPR003660">
    <property type="entry name" value="HAMP_dom"/>
</dbReference>
<accession>A0A918E5C0</accession>
<dbReference type="SUPFAM" id="SSF158472">
    <property type="entry name" value="HAMP domain-like"/>
    <property type="match status" value="1"/>
</dbReference>
<keyword evidence="7 14" id="KW-0418">Kinase</keyword>
<dbReference type="Pfam" id="PF00512">
    <property type="entry name" value="HisKA"/>
    <property type="match status" value="1"/>
</dbReference>
<dbReference type="InterPro" id="IPR004358">
    <property type="entry name" value="Sig_transdc_His_kin-like_C"/>
</dbReference>
<organism evidence="14 15">
    <name type="scientific">Nonomuraea glycinis</name>
    <dbReference type="NCBI Taxonomy" id="2047744"/>
    <lineage>
        <taxon>Bacteria</taxon>
        <taxon>Bacillati</taxon>
        <taxon>Actinomycetota</taxon>
        <taxon>Actinomycetes</taxon>
        <taxon>Streptosporangiales</taxon>
        <taxon>Streptosporangiaceae</taxon>
        <taxon>Nonomuraea</taxon>
    </lineage>
</organism>
<evidence type="ECO:0000256" key="10">
    <source>
        <dbReference type="ARBA" id="ARBA00023136"/>
    </source>
</evidence>
<dbReference type="EMBL" id="BMNK01000004">
    <property type="protein sequence ID" value="GGP06117.1"/>
    <property type="molecule type" value="Genomic_DNA"/>
</dbReference>
<dbReference type="PANTHER" id="PTHR45436">
    <property type="entry name" value="SENSOR HISTIDINE KINASE YKOH"/>
    <property type="match status" value="1"/>
</dbReference>
<dbReference type="SMART" id="SM00388">
    <property type="entry name" value="HisKA"/>
    <property type="match status" value="1"/>
</dbReference>
<keyword evidence="10 11" id="KW-0472">Membrane</keyword>
<evidence type="ECO:0000256" key="2">
    <source>
        <dbReference type="ARBA" id="ARBA00004236"/>
    </source>
</evidence>
<dbReference type="InterPro" id="IPR003661">
    <property type="entry name" value="HisK_dim/P_dom"/>
</dbReference>
<dbReference type="SMART" id="SM00304">
    <property type="entry name" value="HAMP"/>
    <property type="match status" value="1"/>
</dbReference>
<evidence type="ECO:0000256" key="1">
    <source>
        <dbReference type="ARBA" id="ARBA00000085"/>
    </source>
</evidence>
<evidence type="ECO:0000259" key="12">
    <source>
        <dbReference type="PROSITE" id="PS50109"/>
    </source>
</evidence>
<dbReference type="PROSITE" id="PS50109">
    <property type="entry name" value="HIS_KIN"/>
    <property type="match status" value="1"/>
</dbReference>
<dbReference type="Gene3D" id="1.10.287.130">
    <property type="match status" value="1"/>
</dbReference>
<dbReference type="SMART" id="SM00387">
    <property type="entry name" value="HATPase_c"/>
    <property type="match status" value="1"/>
</dbReference>
<dbReference type="InterPro" id="IPR005467">
    <property type="entry name" value="His_kinase_dom"/>
</dbReference>
<dbReference type="AlphaFoldDB" id="A0A918E5C0"/>
<dbReference type="PROSITE" id="PS50885">
    <property type="entry name" value="HAMP"/>
    <property type="match status" value="1"/>
</dbReference>
<comment type="catalytic activity">
    <reaction evidence="1">
        <text>ATP + protein L-histidine = ADP + protein N-phospho-L-histidine.</text>
        <dbReference type="EC" id="2.7.13.3"/>
    </reaction>
</comment>
<dbReference type="InterPro" id="IPR050428">
    <property type="entry name" value="TCS_sensor_his_kinase"/>
</dbReference>
<dbReference type="PRINTS" id="PR00344">
    <property type="entry name" value="BCTRLSENSOR"/>
</dbReference>
<evidence type="ECO:0000256" key="4">
    <source>
        <dbReference type="ARBA" id="ARBA00022553"/>
    </source>
</evidence>
<dbReference type="GO" id="GO:0005886">
    <property type="term" value="C:plasma membrane"/>
    <property type="evidence" value="ECO:0007669"/>
    <property type="project" value="UniProtKB-SubCell"/>
</dbReference>
<proteinExistence type="predicted"/>
<dbReference type="InterPro" id="IPR003594">
    <property type="entry name" value="HATPase_dom"/>
</dbReference>
<dbReference type="SUPFAM" id="SSF55874">
    <property type="entry name" value="ATPase domain of HSP90 chaperone/DNA topoisomerase II/histidine kinase"/>
    <property type="match status" value="1"/>
</dbReference>